<dbReference type="GO" id="GO:0031167">
    <property type="term" value="P:rRNA methylation"/>
    <property type="evidence" value="ECO:0007669"/>
    <property type="project" value="InterPro"/>
</dbReference>
<dbReference type="PANTHER" id="PTHR43542">
    <property type="entry name" value="METHYLTRANSFERASE"/>
    <property type="match status" value="1"/>
</dbReference>
<evidence type="ECO:0008006" key="4">
    <source>
        <dbReference type="Google" id="ProtNLM"/>
    </source>
</evidence>
<dbReference type="InterPro" id="IPR004398">
    <property type="entry name" value="RNA_MeTrfase_RsmD"/>
</dbReference>
<dbReference type="InterPro" id="IPR029063">
    <property type="entry name" value="SAM-dependent_MTases_sf"/>
</dbReference>
<dbReference type="PANTHER" id="PTHR43542:SF1">
    <property type="entry name" value="METHYLTRANSFERASE"/>
    <property type="match status" value="1"/>
</dbReference>
<dbReference type="CDD" id="cd02440">
    <property type="entry name" value="AdoMet_MTases"/>
    <property type="match status" value="1"/>
</dbReference>
<organism evidence="3">
    <name type="scientific">Gordonia sp. MP11Mi</name>
    <dbReference type="NCBI Taxonomy" id="3022769"/>
    <lineage>
        <taxon>Bacteria</taxon>
        <taxon>Bacillati</taxon>
        <taxon>Actinomycetota</taxon>
        <taxon>Actinomycetes</taxon>
        <taxon>Mycobacteriales</taxon>
        <taxon>Gordoniaceae</taxon>
        <taxon>Gordonia</taxon>
    </lineage>
</organism>
<protein>
    <recommendedName>
        <fullName evidence="4">16S rRNA (Guanine(966)-N(2))-methyltransferase RsmD</fullName>
    </recommendedName>
</protein>
<dbReference type="GO" id="GO:0008168">
    <property type="term" value="F:methyltransferase activity"/>
    <property type="evidence" value="ECO:0007669"/>
    <property type="project" value="UniProtKB-KW"/>
</dbReference>
<accession>A0AA97D0N8</accession>
<reference evidence="3" key="1">
    <citation type="submission" date="2023-06" db="EMBL/GenBank/DDBJ databases">
        <title>Gordonia sp. nov. and Pseudochrobactrum sp. nov., two species isolated from the burying beetle Nicrophorus vespilloides.</title>
        <authorList>
            <person name="Poehlein A."/>
            <person name="Guzman J."/>
            <person name="Daniel R."/>
            <person name="Vilcinskas A."/>
        </authorList>
    </citation>
    <scope>NUCLEOTIDE SEQUENCE</scope>
    <source>
        <strain evidence="3">MP11Mi</strain>
    </source>
</reference>
<name>A0AA97D0N8_9ACTN</name>
<evidence type="ECO:0000256" key="1">
    <source>
        <dbReference type="ARBA" id="ARBA00022603"/>
    </source>
</evidence>
<evidence type="ECO:0000256" key="2">
    <source>
        <dbReference type="ARBA" id="ARBA00022679"/>
    </source>
</evidence>
<dbReference type="Pfam" id="PF03602">
    <property type="entry name" value="Cons_hypoth95"/>
    <property type="match status" value="1"/>
</dbReference>
<dbReference type="AlphaFoldDB" id="A0AA97D0N8"/>
<keyword evidence="2" id="KW-0808">Transferase</keyword>
<dbReference type="EMBL" id="CP128986">
    <property type="protein sequence ID" value="WOC14538.1"/>
    <property type="molecule type" value="Genomic_DNA"/>
</dbReference>
<dbReference type="RefSeq" id="WP_420040271.1">
    <property type="nucleotide sequence ID" value="NZ_CP128986.1"/>
</dbReference>
<proteinExistence type="predicted"/>
<dbReference type="PROSITE" id="PS00092">
    <property type="entry name" value="N6_MTASE"/>
    <property type="match status" value="1"/>
</dbReference>
<dbReference type="PIRSF" id="PIRSF004553">
    <property type="entry name" value="CHP00095"/>
    <property type="match status" value="1"/>
</dbReference>
<sequence length="186" mass="19687">MTRIIAGEFRGRRLGVPAETTRPTSDRVREAVFSMLGARTDLDGLRVADLYAGTGALGIEAVSRGAESAVLVEADRRAAKVVRDNIAICRAGGRARVVERTVESFLAAAAGPFDLVFIDPPYDLSSGDVAAVLTLLLSALTDGAWVVVERGSRSMAVDLPDGLESVVDKKYGDSAVQLVRRVDSPS</sequence>
<gene>
    <name evidence="3" type="ORF">MP11Mi_36600</name>
</gene>
<dbReference type="GO" id="GO:0003676">
    <property type="term" value="F:nucleic acid binding"/>
    <property type="evidence" value="ECO:0007669"/>
    <property type="project" value="InterPro"/>
</dbReference>
<evidence type="ECO:0000313" key="3">
    <source>
        <dbReference type="EMBL" id="WOC14538.1"/>
    </source>
</evidence>
<dbReference type="InterPro" id="IPR002052">
    <property type="entry name" value="DNA_methylase_N6_adenine_CS"/>
</dbReference>
<dbReference type="NCBIfam" id="TIGR00095">
    <property type="entry name" value="16S rRNA (guanine(966)-N(2))-methyltransferase RsmD"/>
    <property type="match status" value="1"/>
</dbReference>
<dbReference type="Gene3D" id="3.40.50.150">
    <property type="entry name" value="Vaccinia Virus protein VP39"/>
    <property type="match status" value="1"/>
</dbReference>
<keyword evidence="1" id="KW-0489">Methyltransferase</keyword>
<dbReference type="SUPFAM" id="SSF53335">
    <property type="entry name" value="S-adenosyl-L-methionine-dependent methyltransferases"/>
    <property type="match status" value="1"/>
</dbReference>